<dbReference type="GO" id="GO:0061630">
    <property type="term" value="F:ubiquitin protein ligase activity"/>
    <property type="evidence" value="ECO:0007669"/>
    <property type="project" value="UniProtKB-EC"/>
</dbReference>
<keyword evidence="14" id="KW-0539">Nucleus</keyword>
<comment type="pathway">
    <text evidence="3">Protein modification; protein ubiquitination.</text>
</comment>
<evidence type="ECO:0000259" key="19">
    <source>
        <dbReference type="PROSITE" id="PS50089"/>
    </source>
</evidence>
<evidence type="ECO:0000256" key="3">
    <source>
        <dbReference type="ARBA" id="ARBA00004906"/>
    </source>
</evidence>
<dbReference type="InterPro" id="IPR037381">
    <property type="entry name" value="RFWD3"/>
</dbReference>
<evidence type="ECO:0000256" key="5">
    <source>
        <dbReference type="ARBA" id="ARBA00022490"/>
    </source>
</evidence>
<evidence type="ECO:0000256" key="9">
    <source>
        <dbReference type="ARBA" id="ARBA00022763"/>
    </source>
</evidence>
<evidence type="ECO:0000256" key="11">
    <source>
        <dbReference type="ARBA" id="ARBA00022786"/>
    </source>
</evidence>
<evidence type="ECO:0000256" key="15">
    <source>
        <dbReference type="ARBA" id="ARBA00034306"/>
    </source>
</evidence>
<accession>A0AA36FUM6</accession>
<dbReference type="GO" id="GO:0005737">
    <property type="term" value="C:cytoplasm"/>
    <property type="evidence" value="ECO:0007669"/>
    <property type="project" value="UniProtKB-SubCell"/>
</dbReference>
<comment type="catalytic activity">
    <reaction evidence="1">
        <text>S-ubiquitinyl-[E2 ubiquitin-conjugating enzyme]-L-cysteine + [acceptor protein]-L-lysine = [E2 ubiquitin-conjugating enzyme]-L-cysteine + N(6)-ubiquitinyl-[acceptor protein]-L-lysine.</text>
        <dbReference type="EC" id="2.3.2.27"/>
    </reaction>
</comment>
<organism evidence="20 21">
    <name type="scientific">Mesorhabditis spiculigera</name>
    <dbReference type="NCBI Taxonomy" id="96644"/>
    <lineage>
        <taxon>Eukaryota</taxon>
        <taxon>Metazoa</taxon>
        <taxon>Ecdysozoa</taxon>
        <taxon>Nematoda</taxon>
        <taxon>Chromadorea</taxon>
        <taxon>Rhabditida</taxon>
        <taxon>Rhabditina</taxon>
        <taxon>Rhabditomorpha</taxon>
        <taxon>Rhabditoidea</taxon>
        <taxon>Rhabditidae</taxon>
        <taxon>Mesorhabditinae</taxon>
        <taxon>Mesorhabditis</taxon>
    </lineage>
</organism>
<feature type="region of interest" description="Disordered" evidence="18">
    <location>
        <begin position="1"/>
        <end position="74"/>
    </location>
</feature>
<dbReference type="Pfam" id="PF23419">
    <property type="entry name" value="WD40_RFWD3"/>
    <property type="match status" value="1"/>
</dbReference>
<dbReference type="PROSITE" id="PS50089">
    <property type="entry name" value="ZF_RING_2"/>
    <property type="match status" value="1"/>
</dbReference>
<evidence type="ECO:0000256" key="13">
    <source>
        <dbReference type="ARBA" id="ARBA00023204"/>
    </source>
</evidence>
<dbReference type="GO" id="GO:0016604">
    <property type="term" value="C:nuclear body"/>
    <property type="evidence" value="ECO:0007669"/>
    <property type="project" value="UniProtKB-SubCell"/>
</dbReference>
<keyword evidence="21" id="KW-1185">Reference proteome</keyword>
<feature type="compositionally biased region" description="Basic and acidic residues" evidence="18">
    <location>
        <begin position="141"/>
        <end position="167"/>
    </location>
</feature>
<gene>
    <name evidence="20" type="ORF">MSPICULIGERA_LOCUS6617</name>
</gene>
<dbReference type="InterPro" id="IPR036322">
    <property type="entry name" value="WD40_repeat_dom_sf"/>
</dbReference>
<dbReference type="GO" id="GO:0036297">
    <property type="term" value="P:interstrand cross-link repair"/>
    <property type="evidence" value="ECO:0007669"/>
    <property type="project" value="InterPro"/>
</dbReference>
<keyword evidence="7" id="KW-0808">Transferase</keyword>
<evidence type="ECO:0000256" key="10">
    <source>
        <dbReference type="ARBA" id="ARBA00022771"/>
    </source>
</evidence>
<dbReference type="PANTHER" id="PTHR16047">
    <property type="entry name" value="RFWD3 PROTEIN"/>
    <property type="match status" value="1"/>
</dbReference>
<feature type="domain" description="RING-type" evidence="19">
    <location>
        <begin position="177"/>
        <end position="222"/>
    </location>
</feature>
<evidence type="ECO:0000256" key="8">
    <source>
        <dbReference type="ARBA" id="ARBA00022737"/>
    </source>
</evidence>
<evidence type="ECO:0000256" key="4">
    <source>
        <dbReference type="ARBA" id="ARBA00012483"/>
    </source>
</evidence>
<evidence type="ECO:0000256" key="17">
    <source>
        <dbReference type="SAM" id="Coils"/>
    </source>
</evidence>
<keyword evidence="13" id="KW-0234">DNA repair</keyword>
<keyword evidence="10 16" id="KW-0479">Metal-binding</keyword>
<dbReference type="Pfam" id="PF13639">
    <property type="entry name" value="zf-RING_2"/>
    <property type="match status" value="1"/>
</dbReference>
<feature type="non-terminal residue" evidence="20">
    <location>
        <position position="1"/>
    </location>
</feature>
<evidence type="ECO:0000256" key="1">
    <source>
        <dbReference type="ARBA" id="ARBA00000900"/>
    </source>
</evidence>
<dbReference type="Proteomes" id="UP001177023">
    <property type="component" value="Unassembled WGS sequence"/>
</dbReference>
<evidence type="ECO:0000256" key="16">
    <source>
        <dbReference type="PROSITE-ProRule" id="PRU00175"/>
    </source>
</evidence>
<keyword evidence="6" id="KW-0853">WD repeat</keyword>
<dbReference type="Gene3D" id="3.30.40.10">
    <property type="entry name" value="Zinc/RING finger domain, C3HC4 (zinc finger)"/>
    <property type="match status" value="1"/>
</dbReference>
<dbReference type="GO" id="GO:0008270">
    <property type="term" value="F:zinc ion binding"/>
    <property type="evidence" value="ECO:0007669"/>
    <property type="project" value="UniProtKB-KW"/>
</dbReference>
<protein>
    <recommendedName>
        <fullName evidence="4">RING-type E3 ubiquitin transferase</fullName>
        <ecNumber evidence="4">2.3.2.27</ecNumber>
    </recommendedName>
</protein>
<dbReference type="SUPFAM" id="SSF50978">
    <property type="entry name" value="WD40 repeat-like"/>
    <property type="match status" value="1"/>
</dbReference>
<dbReference type="GO" id="GO:0016567">
    <property type="term" value="P:protein ubiquitination"/>
    <property type="evidence" value="ECO:0007669"/>
    <property type="project" value="InterPro"/>
</dbReference>
<comment type="subcellular location">
    <subcellularLocation>
        <location evidence="2">Cytoplasm</location>
    </subcellularLocation>
    <subcellularLocation>
        <location evidence="15">Nucleus</location>
        <location evidence="15">Nuclear body</location>
    </subcellularLocation>
</comment>
<sequence length="623" mass="69199">MPRPRRAAAEEARRINAPNHPPPTRRSARAPNNQLADDSDIMEIFSGDEDDELSPGGSSEDDSFISDNDDVLDLDDDTAADSVLAAVIEASLDDYVMQSPRRRAVLDDTLANDDSDVREDVNASTSSGEAPARVVIVSDDESVHSDDGPRPPKRAKTESPKKAKVEVFDDGDGDDGCTICFDSYTTNGDHRLVSLKCGHFYGKSCIERWIRGEKAPHCPQCKAKAGIKDIRTHYARTVQITDNSELESTKKSRDEYKRMVTSLELDVARHLNTIRELEEKLTKAPSAAAVTAFQVYKFKLAVGNKLAMSCDGCRAIDFDDQFVYIGYNRKGALFSGYSLQILDMRLKRGPNSPLHTGKIRQFAICPSLTTRLLSVGEDNTAVIYDLQTSQKVKTFRLDTPGWTCCWLSDTECAIGLRNGRVFKYDVTAASDQRPVDLTGGDGPFPIHHLSYFDKFSLLLIGSMRRVLGYYRGATIPLLDNAKDNFQKISAVASDPSSQKILVVLPDGDGQRPIEHRLYHIREEGPTLKCVEVGRFSTKSLSLPYLISPCLFRFADSDVSVMYETDLKRIAVHDWSGRRPDIYQTIPEFGQVAAIRAIRVNESEMRLIVVADTGVTSSRLLHTN</sequence>
<evidence type="ECO:0000313" key="20">
    <source>
        <dbReference type="EMBL" id="CAJ0568090.1"/>
    </source>
</evidence>
<keyword evidence="17" id="KW-0175">Coiled coil</keyword>
<feature type="region of interest" description="Disordered" evidence="18">
    <location>
        <begin position="115"/>
        <end position="168"/>
    </location>
</feature>
<feature type="compositionally biased region" description="Acidic residues" evidence="18">
    <location>
        <begin position="37"/>
        <end position="74"/>
    </location>
</feature>
<evidence type="ECO:0000313" key="21">
    <source>
        <dbReference type="Proteomes" id="UP001177023"/>
    </source>
</evidence>
<evidence type="ECO:0000256" key="12">
    <source>
        <dbReference type="ARBA" id="ARBA00022833"/>
    </source>
</evidence>
<dbReference type="InterPro" id="IPR013083">
    <property type="entry name" value="Znf_RING/FYVE/PHD"/>
</dbReference>
<evidence type="ECO:0000256" key="2">
    <source>
        <dbReference type="ARBA" id="ARBA00004496"/>
    </source>
</evidence>
<keyword evidence="11" id="KW-0833">Ubl conjugation pathway</keyword>
<dbReference type="InterPro" id="IPR001841">
    <property type="entry name" value="Znf_RING"/>
</dbReference>
<keyword evidence="5" id="KW-0963">Cytoplasm</keyword>
<dbReference type="SUPFAM" id="SSF57850">
    <property type="entry name" value="RING/U-box"/>
    <property type="match status" value="1"/>
</dbReference>
<dbReference type="EC" id="2.3.2.27" evidence="4"/>
<dbReference type="InterPro" id="IPR056527">
    <property type="entry name" value="WD40_RFWD3"/>
</dbReference>
<dbReference type="AlphaFoldDB" id="A0AA36FUM6"/>
<reference evidence="20" key="1">
    <citation type="submission" date="2023-06" db="EMBL/GenBank/DDBJ databases">
        <authorList>
            <person name="Delattre M."/>
        </authorList>
    </citation>
    <scope>NUCLEOTIDE SEQUENCE</scope>
    <source>
        <strain evidence="20">AF72</strain>
    </source>
</reference>
<dbReference type="SMART" id="SM00184">
    <property type="entry name" value="RING"/>
    <property type="match status" value="1"/>
</dbReference>
<dbReference type="CDD" id="cd16450">
    <property type="entry name" value="mRING-C3HGC3_RFWD3"/>
    <property type="match status" value="1"/>
</dbReference>
<keyword evidence="12" id="KW-0862">Zinc</keyword>
<evidence type="ECO:0000256" key="6">
    <source>
        <dbReference type="ARBA" id="ARBA00022574"/>
    </source>
</evidence>
<feature type="coiled-coil region" evidence="17">
    <location>
        <begin position="246"/>
        <end position="280"/>
    </location>
</feature>
<keyword evidence="9" id="KW-0227">DNA damage</keyword>
<comment type="caution">
    <text evidence="20">The sequence shown here is derived from an EMBL/GenBank/DDBJ whole genome shotgun (WGS) entry which is preliminary data.</text>
</comment>
<proteinExistence type="predicted"/>
<evidence type="ECO:0000256" key="7">
    <source>
        <dbReference type="ARBA" id="ARBA00022679"/>
    </source>
</evidence>
<dbReference type="PANTHER" id="PTHR16047:SF7">
    <property type="entry name" value="E3 UBIQUITIN-PROTEIN LIGASE RFWD3"/>
    <property type="match status" value="1"/>
</dbReference>
<dbReference type="Gene3D" id="2.130.10.10">
    <property type="entry name" value="YVTN repeat-like/Quinoprotein amine dehydrogenase"/>
    <property type="match status" value="1"/>
</dbReference>
<dbReference type="InterPro" id="IPR015943">
    <property type="entry name" value="WD40/YVTN_repeat-like_dom_sf"/>
</dbReference>
<name>A0AA36FUM6_9BILA</name>
<evidence type="ECO:0000256" key="18">
    <source>
        <dbReference type="SAM" id="MobiDB-lite"/>
    </source>
</evidence>
<keyword evidence="10 16" id="KW-0863">Zinc-finger</keyword>
<keyword evidence="8" id="KW-0677">Repeat</keyword>
<evidence type="ECO:0000256" key="14">
    <source>
        <dbReference type="ARBA" id="ARBA00023242"/>
    </source>
</evidence>
<dbReference type="EMBL" id="CATQJA010001658">
    <property type="protein sequence ID" value="CAJ0568090.1"/>
    <property type="molecule type" value="Genomic_DNA"/>
</dbReference>